<dbReference type="AlphaFoldDB" id="A0A1C4E700"/>
<dbReference type="OrthoDB" id="9799878at2"/>
<dbReference type="STRING" id="1335309.GA0116948_107126"/>
<name>A0A1C4E700_9BACT</name>
<gene>
    <name evidence="2" type="ORF">GA0116948_107126</name>
</gene>
<accession>A0A1C4E700</accession>
<dbReference type="SUPFAM" id="SSF50969">
    <property type="entry name" value="YVTN repeat-like/Quinoprotein amine dehydrogenase"/>
    <property type="match status" value="1"/>
</dbReference>
<reference evidence="2 3" key="1">
    <citation type="submission" date="2016-08" db="EMBL/GenBank/DDBJ databases">
        <authorList>
            <person name="Seilhamer J.J."/>
        </authorList>
    </citation>
    <scope>NUCLEOTIDE SEQUENCE [LARGE SCALE GENOMIC DNA]</scope>
    <source>
        <strain evidence="2 3">A37T2</strain>
    </source>
</reference>
<organism evidence="2 3">
    <name type="scientific">Chitinophaga costaii</name>
    <dbReference type="NCBI Taxonomy" id="1335309"/>
    <lineage>
        <taxon>Bacteria</taxon>
        <taxon>Pseudomonadati</taxon>
        <taxon>Bacteroidota</taxon>
        <taxon>Chitinophagia</taxon>
        <taxon>Chitinophagales</taxon>
        <taxon>Chitinophagaceae</taxon>
        <taxon>Chitinophaga</taxon>
    </lineage>
</organism>
<proteinExistence type="predicted"/>
<feature type="signal peptide" evidence="1">
    <location>
        <begin position="1"/>
        <end position="18"/>
    </location>
</feature>
<dbReference type="InterPro" id="IPR011044">
    <property type="entry name" value="Quino_amine_DH_bsu"/>
</dbReference>
<feature type="chain" id="PRO_5008690955" evidence="1">
    <location>
        <begin position="19"/>
        <end position="938"/>
    </location>
</feature>
<dbReference type="Gene3D" id="2.120.10.30">
    <property type="entry name" value="TolB, C-terminal domain"/>
    <property type="match status" value="1"/>
</dbReference>
<dbReference type="EMBL" id="FMAR01000007">
    <property type="protein sequence ID" value="SCC39272.1"/>
    <property type="molecule type" value="Genomic_DNA"/>
</dbReference>
<keyword evidence="3" id="KW-1185">Reference proteome</keyword>
<evidence type="ECO:0000313" key="2">
    <source>
        <dbReference type="EMBL" id="SCC39272.1"/>
    </source>
</evidence>
<keyword evidence="1" id="KW-0732">Signal</keyword>
<dbReference type="InterPro" id="IPR011042">
    <property type="entry name" value="6-blade_b-propeller_TolB-like"/>
</dbReference>
<evidence type="ECO:0000313" key="3">
    <source>
        <dbReference type="Proteomes" id="UP000242818"/>
    </source>
</evidence>
<sequence length="938" mass="107881">MKYLPILLCCLVTTAAMAQQFGGNPPSLKWDQINNDTVRVIFPRTLSGTAQRVASLVQYINQHDRSSIGNQQRKVNMVLQNQTMISNGYVQLGPFRSEFYLAPPPNTDLGPAYWPDQLSVHEYRHVLQNMNFRQGISKVLYYLGGDLGQAGATNLAVPNWFWEGDAVTMETALGVQGRGRLPGFFDGMRALWLDHKNYTYMKVRNGSYVDFIPDHYPLGYMMSYYGRKHYGQTFWKDVTTDAVRFRGVFYPLSNSLEKRTGQRITGFYHATIKEFEQYWQDDSLRMPPSAATRFSPDSHTVTNYPYVYNAGPDTWVYLKNSYKKLPAFFRQTPDGQAHFIARPGTNFDDYFSYRNGRLVWTEARFDARWNNKQYSIVKIADSTGHTRNLTTRTKYFSPDISNDGKRVVVTVSPPNLQFSVQVLDGETGQVVQTLPNPQNWYYSYPKFTADDQAIIAGVRDVHSRMALIRQWLKDGRVDTLIAFGSNVIGIPTVTRDAVYFTSGYESVDNVYAYTFSDRKIHQYTARPNGVKQVAIDVRQDKLVFSEFRTGGFTLYTAPLAPYSPQAIDFSKDGRSAWLHPDFKEGGNILDKVPDTHVEEKKYPLLAHPFNFHSWVPTFNDPDYTYSLLGNNILNTTETNVGYAYNRDEGYSQVNAGFTFAGWFPYLQMSTAYTTNRNAYLRQGHIYWNEWTGLLGLAVPLNLSSGIYNRGLSISTNYNFVERTRMDKSRLQFVGSAKDIQYIFSSLTFVNQRNTAVQQLFTHFGQTLQVQYAHSATSTEAWQLFSRLDLYLPGFSNNHSILLQGAFQLRDTSRNYVYSDHFAYARGYNTPAYTKLYKLGANYYFPIAYPDCGFAQLLYIMRLRGNIFYDYSMGYENTYPRSHTRYASTGAELYFDTKLGNELPFAFGFRFSHLLDRDPQDNARNRFEVIIPLQQLFNY</sequence>
<evidence type="ECO:0000256" key="1">
    <source>
        <dbReference type="SAM" id="SignalP"/>
    </source>
</evidence>
<dbReference type="Proteomes" id="UP000242818">
    <property type="component" value="Unassembled WGS sequence"/>
</dbReference>
<protein>
    <submittedName>
        <fullName evidence="2">Uncharacterized protein</fullName>
    </submittedName>
</protein>
<dbReference type="RefSeq" id="WP_123891774.1">
    <property type="nucleotide sequence ID" value="NZ_FMAR01000007.1"/>
</dbReference>